<sequence length="508" mass="57978">MFKKGNYRGSPSSLEDCSGPEELMVRRSTEAAVGARRPLKKLEHRSDKRHPLRRNGEMRENADELERATSEYTSSLKFIEEPQAEEKRSCTLPQANRVWKPVSMSYMIYALLRLYKRATRTCGVGSYISEEISKMVGAFSENKAFGISVNKLGGDICRRIWETMHLINNFLKCCQRFKEFYDGGWLLLESLLVESQMGVRVTVFYCPENHSLLRFKELGIAHIVILPKFRGKSSHGSSKTLKPILRCQLISKPPKDETKSRPRTKNPYLLKADTRSGVEIENRDEYLPLSIMLSILELAKAMPFLSKTHPKQAETVNEHIHIETACWILLHTWHGRHDHMNNIVTCFKFSTARSTDAMGSFFVFQVFHPSRLPEYIMLKKWLGTLHQAGKNNYRSKDLLEYDKWLKQGKFLLLHTLSKCHEIVSANNIGNWGKACGNDSNPNAAASAEIQPTLQCWCDTVIVVDVDWGEIDYLVVDAPPGTWTTKSSSSNTFIIVTTPQEVSLIDVRK</sequence>
<dbReference type="InterPro" id="IPR027417">
    <property type="entry name" value="P-loop_NTPase"/>
</dbReference>
<dbReference type="Gene3D" id="3.40.50.300">
    <property type="entry name" value="P-loop containing nucleotide triphosphate hydrolases"/>
    <property type="match status" value="1"/>
</dbReference>
<keyword evidence="2" id="KW-0067">ATP-binding</keyword>
<reference evidence="4 5" key="1">
    <citation type="submission" date="2021-05" db="EMBL/GenBank/DDBJ databases">
        <title>Genome Assembly of Synthetic Allotetraploid Brassica napus Reveals Homoeologous Exchanges between Subgenomes.</title>
        <authorList>
            <person name="Davis J.T."/>
        </authorList>
    </citation>
    <scope>NUCLEOTIDE SEQUENCE [LARGE SCALE GENOMIC DNA]</scope>
    <source>
        <strain evidence="5">cv. Da-Ae</strain>
        <tissue evidence="4">Seedling</tissue>
    </source>
</reference>
<dbReference type="Proteomes" id="UP000824890">
    <property type="component" value="Unassembled WGS sequence"/>
</dbReference>
<evidence type="ECO:0000313" key="4">
    <source>
        <dbReference type="EMBL" id="KAH0891665.1"/>
    </source>
</evidence>
<proteinExistence type="predicted"/>
<feature type="compositionally biased region" description="Basic and acidic residues" evidence="3">
    <location>
        <begin position="54"/>
        <end position="67"/>
    </location>
</feature>
<feature type="region of interest" description="Disordered" evidence="3">
    <location>
        <begin position="1"/>
        <end position="67"/>
    </location>
</feature>
<dbReference type="Pfam" id="PF10609">
    <property type="entry name" value="ParA"/>
    <property type="match status" value="1"/>
</dbReference>
<evidence type="ECO:0000256" key="3">
    <source>
        <dbReference type="SAM" id="MobiDB-lite"/>
    </source>
</evidence>
<protein>
    <submittedName>
        <fullName evidence="4">Uncharacterized protein</fullName>
    </submittedName>
</protein>
<evidence type="ECO:0000256" key="2">
    <source>
        <dbReference type="ARBA" id="ARBA00022840"/>
    </source>
</evidence>
<keyword evidence="1" id="KW-0547">Nucleotide-binding</keyword>
<gene>
    <name evidence="4" type="ORF">HID58_054094</name>
</gene>
<accession>A0ABQ8AGK6</accession>
<keyword evidence="5" id="KW-1185">Reference proteome</keyword>
<dbReference type="EMBL" id="JAGKQM010000013">
    <property type="protein sequence ID" value="KAH0891665.1"/>
    <property type="molecule type" value="Genomic_DNA"/>
</dbReference>
<organism evidence="4 5">
    <name type="scientific">Brassica napus</name>
    <name type="common">Rape</name>
    <dbReference type="NCBI Taxonomy" id="3708"/>
    <lineage>
        <taxon>Eukaryota</taxon>
        <taxon>Viridiplantae</taxon>
        <taxon>Streptophyta</taxon>
        <taxon>Embryophyta</taxon>
        <taxon>Tracheophyta</taxon>
        <taxon>Spermatophyta</taxon>
        <taxon>Magnoliopsida</taxon>
        <taxon>eudicotyledons</taxon>
        <taxon>Gunneridae</taxon>
        <taxon>Pentapetalae</taxon>
        <taxon>rosids</taxon>
        <taxon>malvids</taxon>
        <taxon>Brassicales</taxon>
        <taxon>Brassicaceae</taxon>
        <taxon>Brassiceae</taxon>
        <taxon>Brassica</taxon>
    </lineage>
</organism>
<evidence type="ECO:0000256" key="1">
    <source>
        <dbReference type="ARBA" id="ARBA00022741"/>
    </source>
</evidence>
<evidence type="ECO:0000313" key="5">
    <source>
        <dbReference type="Proteomes" id="UP000824890"/>
    </source>
</evidence>
<comment type="caution">
    <text evidence="4">The sequence shown here is derived from an EMBL/GenBank/DDBJ whole genome shotgun (WGS) entry which is preliminary data.</text>
</comment>
<dbReference type="InterPro" id="IPR033756">
    <property type="entry name" value="YlxH/NBP35"/>
</dbReference>
<feature type="non-terminal residue" evidence="4">
    <location>
        <position position="508"/>
    </location>
</feature>
<name>A0ABQ8AGK6_BRANA</name>